<keyword evidence="3" id="KW-1185">Reference proteome</keyword>
<dbReference type="EMBL" id="JBHSQS010000005">
    <property type="protein sequence ID" value="MFC5923774.1"/>
    <property type="molecule type" value="Genomic_DNA"/>
</dbReference>
<dbReference type="Proteomes" id="UP001596226">
    <property type="component" value="Unassembled WGS sequence"/>
</dbReference>
<dbReference type="Pfam" id="PF08811">
    <property type="entry name" value="DUF1800"/>
    <property type="match status" value="1"/>
</dbReference>
<sequence length="432" mass="46314">MTDREAVAHLLRRATFGPTAAEVDAAERVGPAAALDNLLAPARPDRGAAATPVPTLPPDPSAALTKESTREQRQKANAERRDQLQQLTLWWLDRMVAAEDGLTEKLLFFWHGHWATSAQKVKSARLMLGQLETLRRHGRGPLGPLVAAMVRDPALIVWLDGQKNTRKAPNENLARELMELFTLGIGGYTEADVKAGARALTGWVVDRRTGVARFEARRHDPGAKTILGQSDRYDAESYAGLLAAQPRAATFVADRLWFRYAGAEVPTPQGLAGADTNATLRALFSSPAFAQTRGTLVKQPVEWLVGALRQLGVRPSALPEQQRKQLVAGLNALDQVPLRPPSVGGWPAGSAWLTTSSLQARLRMAGMLAAAAAPAALARLTAAPTAGRPDALARLLVVDGWGTRTRAALTPLAGEPRKLLAAGLVSPEYTVS</sequence>
<evidence type="ECO:0000256" key="1">
    <source>
        <dbReference type="SAM" id="MobiDB-lite"/>
    </source>
</evidence>
<feature type="region of interest" description="Disordered" evidence="1">
    <location>
        <begin position="37"/>
        <end position="79"/>
    </location>
</feature>
<evidence type="ECO:0000313" key="2">
    <source>
        <dbReference type="EMBL" id="MFC5923774.1"/>
    </source>
</evidence>
<accession>A0ABW1H2F1</accession>
<reference evidence="3" key="1">
    <citation type="journal article" date="2019" name="Int. J. Syst. Evol. Microbiol.">
        <title>The Global Catalogue of Microorganisms (GCM) 10K type strain sequencing project: providing services to taxonomists for standard genome sequencing and annotation.</title>
        <authorList>
            <consortium name="The Broad Institute Genomics Platform"/>
            <consortium name="The Broad Institute Genome Sequencing Center for Infectious Disease"/>
            <person name="Wu L."/>
            <person name="Ma J."/>
        </authorList>
    </citation>
    <scope>NUCLEOTIDE SEQUENCE [LARGE SCALE GENOMIC DNA]</scope>
    <source>
        <strain evidence="3">CGMCC 4.7144</strain>
    </source>
</reference>
<protein>
    <submittedName>
        <fullName evidence="2">DUF1800 family protein</fullName>
    </submittedName>
</protein>
<proteinExistence type="predicted"/>
<evidence type="ECO:0000313" key="3">
    <source>
        <dbReference type="Proteomes" id="UP001596226"/>
    </source>
</evidence>
<dbReference type="InterPro" id="IPR014917">
    <property type="entry name" value="DUF1800"/>
</dbReference>
<name>A0ABW1H2F1_9ACTN</name>
<comment type="caution">
    <text evidence="2">The sequence shown here is derived from an EMBL/GenBank/DDBJ whole genome shotgun (WGS) entry which is preliminary data.</text>
</comment>
<dbReference type="RefSeq" id="WP_377509094.1">
    <property type="nucleotide sequence ID" value="NZ_JBHSQS010000005.1"/>
</dbReference>
<organism evidence="2 3">
    <name type="scientific">Micromonospora vulcania</name>
    <dbReference type="NCBI Taxonomy" id="1441873"/>
    <lineage>
        <taxon>Bacteria</taxon>
        <taxon>Bacillati</taxon>
        <taxon>Actinomycetota</taxon>
        <taxon>Actinomycetes</taxon>
        <taxon>Micromonosporales</taxon>
        <taxon>Micromonosporaceae</taxon>
        <taxon>Micromonospora</taxon>
    </lineage>
</organism>
<feature type="compositionally biased region" description="Basic and acidic residues" evidence="1">
    <location>
        <begin position="67"/>
        <end position="79"/>
    </location>
</feature>
<gene>
    <name evidence="2" type="ORF">ACFQGL_10515</name>
</gene>